<evidence type="ECO:0000259" key="11">
    <source>
        <dbReference type="PROSITE" id="PS51755"/>
    </source>
</evidence>
<dbReference type="GO" id="GO:0006355">
    <property type="term" value="P:regulation of DNA-templated transcription"/>
    <property type="evidence" value="ECO:0007669"/>
    <property type="project" value="InterPro"/>
</dbReference>
<evidence type="ECO:0000256" key="4">
    <source>
        <dbReference type="ARBA" id="ARBA00023015"/>
    </source>
</evidence>
<dbReference type="PROSITE" id="PS51755">
    <property type="entry name" value="OMPR_PHOB"/>
    <property type="match status" value="1"/>
</dbReference>
<dbReference type="SMART" id="SM00862">
    <property type="entry name" value="Trans_reg_C"/>
    <property type="match status" value="1"/>
</dbReference>
<dbReference type="InterPro" id="IPR039420">
    <property type="entry name" value="WalR-like"/>
</dbReference>
<dbReference type="InterPro" id="IPR001789">
    <property type="entry name" value="Sig_transdc_resp-reg_receiver"/>
</dbReference>
<accession>A0A371IXF9</accession>
<keyword evidence="6" id="KW-0804">Transcription</keyword>
<dbReference type="RefSeq" id="WP_094369099.1">
    <property type="nucleotide sequence ID" value="NZ_NOJY02000110.1"/>
</dbReference>
<keyword evidence="2 8" id="KW-0597">Phosphoprotein</keyword>
<gene>
    <name evidence="12" type="ORF">CHL78_019665</name>
</gene>
<proteinExistence type="predicted"/>
<dbReference type="AlphaFoldDB" id="A0A371IXF9"/>
<dbReference type="OrthoDB" id="1655504at2"/>
<comment type="caution">
    <text evidence="12">The sequence shown here is derived from an EMBL/GenBank/DDBJ whole genome shotgun (WGS) entry which is preliminary data.</text>
</comment>
<feature type="domain" description="Response regulatory" evidence="10">
    <location>
        <begin position="2"/>
        <end position="115"/>
    </location>
</feature>
<feature type="DNA-binding region" description="OmpR/PhoB-type" evidence="9">
    <location>
        <begin position="128"/>
        <end position="226"/>
    </location>
</feature>
<dbReference type="Proteomes" id="UP000215694">
    <property type="component" value="Unassembled WGS sequence"/>
</dbReference>
<dbReference type="GO" id="GO:0000156">
    <property type="term" value="F:phosphorelay response regulator activity"/>
    <property type="evidence" value="ECO:0007669"/>
    <property type="project" value="TreeGrafter"/>
</dbReference>
<keyword evidence="3" id="KW-0902">Two-component regulatory system</keyword>
<evidence type="ECO:0000313" key="13">
    <source>
        <dbReference type="Proteomes" id="UP000215694"/>
    </source>
</evidence>
<evidence type="ECO:0000256" key="3">
    <source>
        <dbReference type="ARBA" id="ARBA00023012"/>
    </source>
</evidence>
<feature type="modified residue" description="4-aspartylphosphate" evidence="8">
    <location>
        <position position="51"/>
    </location>
</feature>
<keyword evidence="13" id="KW-1185">Reference proteome</keyword>
<dbReference type="InterPro" id="IPR001867">
    <property type="entry name" value="OmpR/PhoB-type_DNA-bd"/>
</dbReference>
<evidence type="ECO:0000259" key="10">
    <source>
        <dbReference type="PROSITE" id="PS50110"/>
    </source>
</evidence>
<dbReference type="Pfam" id="PF00486">
    <property type="entry name" value="Trans_reg_C"/>
    <property type="match status" value="1"/>
</dbReference>
<dbReference type="FunFam" id="1.10.10.10:FF:000018">
    <property type="entry name" value="DNA-binding response regulator ResD"/>
    <property type="match status" value="1"/>
</dbReference>
<dbReference type="InterPro" id="IPR036388">
    <property type="entry name" value="WH-like_DNA-bd_sf"/>
</dbReference>
<keyword evidence="4" id="KW-0805">Transcription regulation</keyword>
<dbReference type="Gene3D" id="3.40.50.2300">
    <property type="match status" value="1"/>
</dbReference>
<evidence type="ECO:0000256" key="7">
    <source>
        <dbReference type="ARBA" id="ARBA00024867"/>
    </source>
</evidence>
<comment type="function">
    <text evidence="7">May play the central regulatory role in sporulation. It may be an element of the effector pathway responsible for the activation of sporulation genes in response to nutritional stress. Spo0A may act in concert with spo0H (a sigma factor) to control the expression of some genes that are critical to the sporulation process.</text>
</comment>
<evidence type="ECO:0000256" key="8">
    <source>
        <dbReference type="PROSITE-ProRule" id="PRU00169"/>
    </source>
</evidence>
<name>A0A371IXF9_9FIRM</name>
<dbReference type="Gene3D" id="1.10.10.10">
    <property type="entry name" value="Winged helix-like DNA-binding domain superfamily/Winged helix DNA-binding domain"/>
    <property type="match status" value="1"/>
</dbReference>
<dbReference type="GO" id="GO:0032993">
    <property type="term" value="C:protein-DNA complex"/>
    <property type="evidence" value="ECO:0007669"/>
    <property type="project" value="TreeGrafter"/>
</dbReference>
<evidence type="ECO:0000256" key="1">
    <source>
        <dbReference type="ARBA" id="ARBA00018672"/>
    </source>
</evidence>
<dbReference type="Pfam" id="PF00072">
    <property type="entry name" value="Response_reg"/>
    <property type="match status" value="1"/>
</dbReference>
<dbReference type="PANTHER" id="PTHR48111:SF2">
    <property type="entry name" value="RESPONSE REGULATOR SAER"/>
    <property type="match status" value="1"/>
</dbReference>
<keyword evidence="5 9" id="KW-0238">DNA-binding</keyword>
<dbReference type="PANTHER" id="PTHR48111">
    <property type="entry name" value="REGULATOR OF RPOS"/>
    <property type="match status" value="1"/>
</dbReference>
<organism evidence="12 13">
    <name type="scientific">Romboutsia weinsteinii</name>
    <dbReference type="NCBI Taxonomy" id="2020949"/>
    <lineage>
        <taxon>Bacteria</taxon>
        <taxon>Bacillati</taxon>
        <taxon>Bacillota</taxon>
        <taxon>Clostridia</taxon>
        <taxon>Peptostreptococcales</taxon>
        <taxon>Peptostreptococcaceae</taxon>
        <taxon>Romboutsia</taxon>
    </lineage>
</organism>
<dbReference type="CDD" id="cd00383">
    <property type="entry name" value="trans_reg_C"/>
    <property type="match status" value="1"/>
</dbReference>
<feature type="domain" description="OmpR/PhoB-type" evidence="11">
    <location>
        <begin position="128"/>
        <end position="226"/>
    </location>
</feature>
<evidence type="ECO:0000313" key="12">
    <source>
        <dbReference type="EMBL" id="RDY25159.1"/>
    </source>
</evidence>
<evidence type="ECO:0000256" key="5">
    <source>
        <dbReference type="ARBA" id="ARBA00023125"/>
    </source>
</evidence>
<dbReference type="SMART" id="SM00448">
    <property type="entry name" value="REC"/>
    <property type="match status" value="1"/>
</dbReference>
<evidence type="ECO:0000256" key="2">
    <source>
        <dbReference type="ARBA" id="ARBA00022553"/>
    </source>
</evidence>
<dbReference type="PROSITE" id="PS50110">
    <property type="entry name" value="RESPONSE_REGULATORY"/>
    <property type="match status" value="1"/>
</dbReference>
<evidence type="ECO:0000256" key="6">
    <source>
        <dbReference type="ARBA" id="ARBA00023163"/>
    </source>
</evidence>
<protein>
    <recommendedName>
        <fullName evidence="1">Stage 0 sporulation protein A homolog</fullName>
    </recommendedName>
</protein>
<sequence>MNILIVEDDNDINKLLAEILESEGYNVKSAYSGTEAIMYLKLQDFEMILLDLMLPGLGGEKVLLEIRENKNMPIIIISAKDDKLTKIEMLKSGADDFISKPFDIDEVVARIETNFRRYKVDGSINLKENDLTFKEINLNTDTRIVTVNSKSINLTSREFDILNLFIDNPKKVFTKSNLFESIWAEDYMGDDNTINVHISNLRNKISKHAEYDYIQTIWGIGYKLEV</sequence>
<dbReference type="GO" id="GO:0005829">
    <property type="term" value="C:cytosol"/>
    <property type="evidence" value="ECO:0007669"/>
    <property type="project" value="TreeGrafter"/>
</dbReference>
<evidence type="ECO:0000256" key="9">
    <source>
        <dbReference type="PROSITE-ProRule" id="PRU01091"/>
    </source>
</evidence>
<dbReference type="GO" id="GO:0000976">
    <property type="term" value="F:transcription cis-regulatory region binding"/>
    <property type="evidence" value="ECO:0007669"/>
    <property type="project" value="TreeGrafter"/>
</dbReference>
<dbReference type="InterPro" id="IPR011006">
    <property type="entry name" value="CheY-like_superfamily"/>
</dbReference>
<dbReference type="EMBL" id="NOJY02000110">
    <property type="protein sequence ID" value="RDY25159.1"/>
    <property type="molecule type" value="Genomic_DNA"/>
</dbReference>
<reference evidence="12 13" key="1">
    <citation type="journal article" date="2017" name="Genome Announc.">
        <title>Draft Genome Sequence of Romboutsia weinsteinii sp. nov. Strain CCRI-19649(T) Isolated from Surface Water.</title>
        <authorList>
            <person name="Maheux A.F."/>
            <person name="Boudreau D.K."/>
            <person name="Berube E."/>
            <person name="Boissinot M."/>
            <person name="Cantin P."/>
            <person name="Raymond F."/>
            <person name="Corbeil J."/>
            <person name="Omar R.F."/>
            <person name="Bergeron M.G."/>
        </authorList>
    </citation>
    <scope>NUCLEOTIDE SEQUENCE [LARGE SCALE GENOMIC DNA]</scope>
    <source>
        <strain evidence="12 13">CCRI-19649</strain>
    </source>
</reference>
<dbReference type="SUPFAM" id="SSF52172">
    <property type="entry name" value="CheY-like"/>
    <property type="match status" value="1"/>
</dbReference>